<dbReference type="OrthoDB" id="9811471at2"/>
<reference evidence="2 3" key="1">
    <citation type="submission" date="2019-01" db="EMBL/GenBank/DDBJ databases">
        <authorList>
            <consortium name="Pathogen Informatics"/>
        </authorList>
    </citation>
    <scope>NUCLEOTIDE SEQUENCE [LARGE SCALE GENOMIC DNA]</scope>
    <source>
        <strain evidence="2 3">NCTC10168</strain>
    </source>
</reference>
<feature type="domain" description="Amidase" evidence="1">
    <location>
        <begin position="13"/>
        <end position="427"/>
    </location>
</feature>
<protein>
    <submittedName>
        <fullName evidence="2">Aspartyl/glutamyl-tRNA(Asn/Gln) amidotransferase subunit A</fullName>
        <ecNumber evidence="2">6.3.5.-</ecNumber>
    </submittedName>
</protein>
<dbReference type="InterPro" id="IPR000120">
    <property type="entry name" value="Amidase"/>
</dbReference>
<dbReference type="InterPro" id="IPR036928">
    <property type="entry name" value="AS_sf"/>
</dbReference>
<organism evidence="2 3">
    <name type="scientific">Mycoplasmopsis maculosa</name>
    <dbReference type="NCBI Taxonomy" id="114885"/>
    <lineage>
        <taxon>Bacteria</taxon>
        <taxon>Bacillati</taxon>
        <taxon>Mycoplasmatota</taxon>
        <taxon>Mycoplasmoidales</taxon>
        <taxon>Metamycoplasmataceae</taxon>
        <taxon>Mycoplasmopsis</taxon>
    </lineage>
</organism>
<dbReference type="PANTHER" id="PTHR11895">
    <property type="entry name" value="TRANSAMIDASE"/>
    <property type="match status" value="1"/>
</dbReference>
<dbReference type="NCBIfam" id="NF005517">
    <property type="entry name" value="PRK07139.1"/>
    <property type="match status" value="1"/>
</dbReference>
<accession>A0A449B4M0</accession>
<dbReference type="AlphaFoldDB" id="A0A449B4M0"/>
<dbReference type="SUPFAM" id="SSF75304">
    <property type="entry name" value="Amidase signature (AS) enzymes"/>
    <property type="match status" value="1"/>
</dbReference>
<dbReference type="Pfam" id="PF01425">
    <property type="entry name" value="Amidase"/>
    <property type="match status" value="1"/>
</dbReference>
<name>A0A449B4M0_9BACT</name>
<dbReference type="GO" id="GO:0016874">
    <property type="term" value="F:ligase activity"/>
    <property type="evidence" value="ECO:0007669"/>
    <property type="project" value="UniProtKB-KW"/>
</dbReference>
<dbReference type="GO" id="GO:0016740">
    <property type="term" value="F:transferase activity"/>
    <property type="evidence" value="ECO:0007669"/>
    <property type="project" value="UniProtKB-KW"/>
</dbReference>
<gene>
    <name evidence="2" type="primary">gatA</name>
    <name evidence="2" type="ORF">NCTC10168_00438</name>
</gene>
<sequence>MENKIIVKGDYEAALNELKNDKNNSVASLFKKEPSKNKGLLIDAIYTIKENYATKENISSASSKILENFVPYYDATAIQKLDKAGAIKIAKVYCDELALGGTGTYSAYGLIRNPFDEKRLAGGSSSGSAATLTKNISFALGSDTGDSVRLPASYNGLVGFKPSYGAISRYGLFAFASSLDTVAYFAHNVNDISLISQALYGKDNKDFTSVDVKIDNISKLKPLKIGILDVNKHLEEFVSKRLESLHSTLIKNNIKVDLIEPNEILLKAIKPVYEVISFSEASSNLANLNGIAFGNRYDGENWEEIMTKTRTNGFGHMVQLRLTLGSYFLHQNNQKDMFIKAQQVRRLISDYFTNLHNKYDVLIYPAYSNVAPYIDSKLNKNYDYMEYILTGANLTGNPSITIPWIKKDNLFVNLTIDSKLYTDEKLLSYSLWIEELLKGVNNE</sequence>
<keyword evidence="2" id="KW-0808">Transferase</keyword>
<keyword evidence="3" id="KW-1185">Reference proteome</keyword>
<keyword evidence="2" id="KW-0436">Ligase</keyword>
<dbReference type="Proteomes" id="UP000290243">
    <property type="component" value="Chromosome"/>
</dbReference>
<dbReference type="RefSeq" id="WP_129646681.1">
    <property type="nucleotide sequence ID" value="NZ_LR215037.1"/>
</dbReference>
<dbReference type="EC" id="6.3.5.-" evidence="2"/>
<evidence type="ECO:0000313" key="3">
    <source>
        <dbReference type="Proteomes" id="UP000290243"/>
    </source>
</evidence>
<evidence type="ECO:0000259" key="1">
    <source>
        <dbReference type="Pfam" id="PF01425"/>
    </source>
</evidence>
<dbReference type="Gene3D" id="3.90.1300.10">
    <property type="entry name" value="Amidase signature (AS) domain"/>
    <property type="match status" value="1"/>
</dbReference>
<dbReference type="PANTHER" id="PTHR11895:SF151">
    <property type="entry name" value="GLUTAMYL-TRNA(GLN) AMIDOTRANSFERASE SUBUNIT A"/>
    <property type="match status" value="1"/>
</dbReference>
<proteinExistence type="predicted"/>
<evidence type="ECO:0000313" key="2">
    <source>
        <dbReference type="EMBL" id="VEU75516.1"/>
    </source>
</evidence>
<dbReference type="KEGG" id="mmau:NCTC10168_00438"/>
<dbReference type="EMBL" id="LR215037">
    <property type="protein sequence ID" value="VEU75516.1"/>
    <property type="molecule type" value="Genomic_DNA"/>
</dbReference>
<dbReference type="InterPro" id="IPR023631">
    <property type="entry name" value="Amidase_dom"/>
</dbReference>